<evidence type="ECO:0000313" key="2">
    <source>
        <dbReference type="EMBL" id="PKQ28178.1"/>
    </source>
</evidence>
<name>A0A2N3G6F0_9ACTN</name>
<evidence type="ECO:0000313" key="3">
    <source>
        <dbReference type="Proteomes" id="UP000233654"/>
    </source>
</evidence>
<dbReference type="AlphaFoldDB" id="A0A2N3G6F0"/>
<dbReference type="Proteomes" id="UP000233654">
    <property type="component" value="Unassembled WGS sequence"/>
</dbReference>
<dbReference type="PANTHER" id="PTHR34351:SF1">
    <property type="entry name" value="SLR1927 PROTEIN"/>
    <property type="match status" value="1"/>
</dbReference>
<dbReference type="InterPro" id="IPR002881">
    <property type="entry name" value="DUF58"/>
</dbReference>
<dbReference type="Pfam" id="PF01882">
    <property type="entry name" value="DUF58"/>
    <property type="match status" value="1"/>
</dbReference>
<accession>A0A2N3G6F0</accession>
<proteinExistence type="predicted"/>
<dbReference type="PANTHER" id="PTHR34351">
    <property type="entry name" value="SLR1927 PROTEIN-RELATED"/>
    <property type="match status" value="1"/>
</dbReference>
<organism evidence="2 3">
    <name type="scientific">Candidatus Anoxymicrobium japonicum</name>
    <dbReference type="NCBI Taxonomy" id="2013648"/>
    <lineage>
        <taxon>Bacteria</taxon>
        <taxon>Bacillati</taxon>
        <taxon>Actinomycetota</taxon>
        <taxon>Candidatus Geothermincolia</taxon>
        <taxon>Candidatus Geothermincolales</taxon>
        <taxon>Candidatus Anoxymicrobiaceae</taxon>
        <taxon>Candidatus Anoxymicrobium</taxon>
    </lineage>
</organism>
<protein>
    <recommendedName>
        <fullName evidence="1">DUF58 domain-containing protein</fullName>
    </recommendedName>
</protein>
<sequence length="445" mass="48754">MTKRSLVTALVGLALLLIASSIKSGWLYLVASVLFSLLLVDILAGWRATRKLDVCRSMSARVFEGDPFSVLIRVSNTGSAGRRLLTVKDLLFKGKGSDAPGNRMRSHRAEFKEFLRTGNAVDARGRARDSSVKTIAFEYVPGHTGVDASYEMVAPRRGVYGPAEMSVSSGGVFGSASIRRRTSTGERLIVFPRISPVDSSYFNAHVSPVPVESIEWSRKGIGQNYYGTREYSRGDSLRHIHWRSSARRGTLIVKEYEQELKPFVALAVALWPPVFGDENHNSMEDGLRAAASIVSFYESMGHLPLLVLPDGNAFESVEAFTLFGCLETLASYKPPAPLIKSRAEKAVVKVLETTRELMPPGQPLVLVTNAPPESVAEALESFGDCLAGSLVLALDGAYGPRWEEEWPYEAPWLARFTGLPFTLYAITSDREIGRCLSESLSTIAL</sequence>
<reference evidence="2 3" key="1">
    <citation type="journal article" date="2017" name="ISME J.">
        <title>Potential for microbial H2 and metal transformations associated with novel bacteria and archaea in deep terrestrial subsurface sediments.</title>
        <authorList>
            <person name="Hernsdorf A.W."/>
            <person name="Amano Y."/>
            <person name="Miyakawa K."/>
            <person name="Ise K."/>
            <person name="Suzuki Y."/>
            <person name="Anantharaman K."/>
            <person name="Probst A."/>
            <person name="Burstein D."/>
            <person name="Thomas B.C."/>
            <person name="Banfield J.F."/>
        </authorList>
    </citation>
    <scope>NUCLEOTIDE SEQUENCE [LARGE SCALE GENOMIC DNA]</scope>
    <source>
        <strain evidence="2">HGW-Actinobacteria-3</strain>
    </source>
</reference>
<gene>
    <name evidence="2" type="ORF">CVT63_04030</name>
</gene>
<dbReference type="EMBL" id="PHEX01000028">
    <property type="protein sequence ID" value="PKQ28178.1"/>
    <property type="molecule type" value="Genomic_DNA"/>
</dbReference>
<evidence type="ECO:0000259" key="1">
    <source>
        <dbReference type="Pfam" id="PF01882"/>
    </source>
</evidence>
<comment type="caution">
    <text evidence="2">The sequence shown here is derived from an EMBL/GenBank/DDBJ whole genome shotgun (WGS) entry which is preliminary data.</text>
</comment>
<feature type="domain" description="DUF58" evidence="1">
    <location>
        <begin position="228"/>
        <end position="270"/>
    </location>
</feature>